<protein>
    <submittedName>
        <fullName evidence="2">Putative ubiquitin conjugating protein</fullName>
    </submittedName>
</protein>
<name>M7SX21_EUTLA</name>
<dbReference type="OrthoDB" id="2896006at2759"/>
<dbReference type="EMBL" id="KB705697">
    <property type="protein sequence ID" value="EMR71124.1"/>
    <property type="molecule type" value="Genomic_DNA"/>
</dbReference>
<feature type="transmembrane region" description="Helical" evidence="1">
    <location>
        <begin position="47"/>
        <end position="68"/>
    </location>
</feature>
<dbReference type="AlphaFoldDB" id="M7SX21"/>
<organism evidence="2 3">
    <name type="scientific">Eutypa lata (strain UCR-EL1)</name>
    <name type="common">Grapevine dieback disease fungus</name>
    <name type="synonym">Eutypa armeniacae</name>
    <dbReference type="NCBI Taxonomy" id="1287681"/>
    <lineage>
        <taxon>Eukaryota</taxon>
        <taxon>Fungi</taxon>
        <taxon>Dikarya</taxon>
        <taxon>Ascomycota</taxon>
        <taxon>Pezizomycotina</taxon>
        <taxon>Sordariomycetes</taxon>
        <taxon>Xylariomycetidae</taxon>
        <taxon>Xylariales</taxon>
        <taxon>Diatrypaceae</taxon>
        <taxon>Eutypa</taxon>
    </lineage>
</organism>
<keyword evidence="1" id="KW-0472">Membrane</keyword>
<dbReference type="HOGENOM" id="CLU_038857_1_0_1"/>
<feature type="transmembrane region" description="Helical" evidence="1">
    <location>
        <begin position="349"/>
        <end position="375"/>
    </location>
</feature>
<proteinExistence type="predicted"/>
<feature type="transmembrane region" description="Helical" evidence="1">
    <location>
        <begin position="270"/>
        <end position="292"/>
    </location>
</feature>
<evidence type="ECO:0000313" key="2">
    <source>
        <dbReference type="EMBL" id="EMR71124.1"/>
    </source>
</evidence>
<keyword evidence="3" id="KW-1185">Reference proteome</keyword>
<reference evidence="3" key="1">
    <citation type="journal article" date="2013" name="Genome Announc.">
        <title>Draft genome sequence of the grapevine dieback fungus Eutypa lata UCR-EL1.</title>
        <authorList>
            <person name="Blanco-Ulate B."/>
            <person name="Rolshausen P.E."/>
            <person name="Cantu D."/>
        </authorList>
    </citation>
    <scope>NUCLEOTIDE SEQUENCE [LARGE SCALE GENOMIC DNA]</scope>
    <source>
        <strain evidence="3">UCR-EL1</strain>
    </source>
</reference>
<keyword evidence="1" id="KW-0812">Transmembrane</keyword>
<dbReference type="KEGG" id="ela:UCREL1_1837"/>
<evidence type="ECO:0000313" key="3">
    <source>
        <dbReference type="Proteomes" id="UP000012174"/>
    </source>
</evidence>
<dbReference type="OMA" id="WSCFRGF"/>
<sequence>MALHISASAAAGLYQRSTIGLTDVLNVISKRSTPGDDPRDVDLANNAFFALAIINIIIWVPVFLFLGYTLNTLLPALAVVEEDDAPPAYQPVSLKDGNTDAKLGAIPSVDKSGRSQRGPVTAGVWATCRFLYSRGGVRSLFRGLGMAVVLNFARLFVSFLIFALLPVPPVTVAFIFVDLAIVQFSTLWLHTVISASSGSKSFWQRLPAFRAAFRATAIPTIAADLAVVLCDAVGKMMYGSMGILDVPNFMLFGSPTTTGAPRPSGSVVQALSVIFVQLLLSLLITIPANVVLFRCQASLLPEDEDTIVPFDRTFQLESVRAKGQASMVEAFKSFSYAAWKRIVMLYAKVIAITIVSELAVVGLVFAQGLFVLSLLQKNGN</sequence>
<evidence type="ECO:0000256" key="1">
    <source>
        <dbReference type="SAM" id="Phobius"/>
    </source>
</evidence>
<keyword evidence="1" id="KW-1133">Transmembrane helix</keyword>
<accession>M7SX21</accession>
<dbReference type="Proteomes" id="UP000012174">
    <property type="component" value="Unassembled WGS sequence"/>
</dbReference>
<dbReference type="eggNOG" id="ENOG502SERQ">
    <property type="taxonomic scope" value="Eukaryota"/>
</dbReference>
<gene>
    <name evidence="2" type="ORF">UCREL1_1837</name>
</gene>